<dbReference type="InterPro" id="IPR045175">
    <property type="entry name" value="M28_fam"/>
</dbReference>
<dbReference type="EMBL" id="JAIBOA010000009">
    <property type="protein sequence ID" value="MBW8483896.1"/>
    <property type="molecule type" value="Genomic_DNA"/>
</dbReference>
<dbReference type="InterPro" id="IPR006311">
    <property type="entry name" value="TAT_signal"/>
</dbReference>
<feature type="domain" description="PA" evidence="3">
    <location>
        <begin position="141"/>
        <end position="225"/>
    </location>
</feature>
<feature type="chain" id="PRO_5045644365" evidence="2">
    <location>
        <begin position="26"/>
        <end position="501"/>
    </location>
</feature>
<feature type="signal peptide" evidence="2">
    <location>
        <begin position="1"/>
        <end position="25"/>
    </location>
</feature>
<dbReference type="PANTHER" id="PTHR12147">
    <property type="entry name" value="METALLOPEPTIDASE M28 FAMILY MEMBER"/>
    <property type="match status" value="1"/>
</dbReference>
<reference evidence="5 6" key="1">
    <citation type="submission" date="2021-07" db="EMBL/GenBank/DDBJ databases">
        <title>Actinomadura sp. PM05-2 isolated from lichen.</title>
        <authorList>
            <person name="Somphong A."/>
            <person name="Phongsopitanun W."/>
            <person name="Tanasupawat S."/>
            <person name="Peongsungnone V."/>
        </authorList>
    </citation>
    <scope>NUCLEOTIDE SEQUENCE [LARGE SCALE GENOMIC DNA]</scope>
    <source>
        <strain evidence="5 6">PM05-2</strain>
    </source>
</reference>
<dbReference type="InterPro" id="IPR046450">
    <property type="entry name" value="PA_dom_sf"/>
</dbReference>
<comment type="caution">
    <text evidence="5">The sequence shown here is derived from an EMBL/GenBank/DDBJ whole genome shotgun (WGS) entry which is preliminary data.</text>
</comment>
<dbReference type="Gene3D" id="3.50.30.30">
    <property type="match status" value="1"/>
</dbReference>
<protein>
    <submittedName>
        <fullName evidence="5">M28 family peptidase</fullName>
    </submittedName>
</protein>
<dbReference type="PANTHER" id="PTHR12147:SF26">
    <property type="entry name" value="PEPTIDASE M28 DOMAIN-CONTAINING PROTEIN"/>
    <property type="match status" value="1"/>
</dbReference>
<dbReference type="SUPFAM" id="SSF53187">
    <property type="entry name" value="Zn-dependent exopeptidases"/>
    <property type="match status" value="1"/>
</dbReference>
<accession>A0ABS7FUC5</accession>
<dbReference type="InterPro" id="IPR003137">
    <property type="entry name" value="PA_domain"/>
</dbReference>
<feature type="region of interest" description="Disordered" evidence="1">
    <location>
        <begin position="472"/>
        <end position="501"/>
    </location>
</feature>
<dbReference type="PROSITE" id="PS51318">
    <property type="entry name" value="TAT"/>
    <property type="match status" value="1"/>
</dbReference>
<evidence type="ECO:0000259" key="4">
    <source>
        <dbReference type="Pfam" id="PF04389"/>
    </source>
</evidence>
<evidence type="ECO:0000313" key="6">
    <source>
        <dbReference type="Proteomes" id="UP000774570"/>
    </source>
</evidence>
<dbReference type="Gene3D" id="3.40.630.10">
    <property type="entry name" value="Zn peptidases"/>
    <property type="match status" value="1"/>
</dbReference>
<dbReference type="Pfam" id="PF02225">
    <property type="entry name" value="PA"/>
    <property type="match status" value="1"/>
</dbReference>
<evidence type="ECO:0000256" key="1">
    <source>
        <dbReference type="SAM" id="MobiDB-lite"/>
    </source>
</evidence>
<keyword evidence="2" id="KW-0732">Signal</keyword>
<name>A0ABS7FUC5_9ACTN</name>
<dbReference type="InterPro" id="IPR007484">
    <property type="entry name" value="Peptidase_M28"/>
</dbReference>
<keyword evidence="6" id="KW-1185">Reference proteome</keyword>
<proteinExistence type="predicted"/>
<dbReference type="Pfam" id="PF04389">
    <property type="entry name" value="Peptidase_M28"/>
    <property type="match status" value="1"/>
</dbReference>
<sequence length="501" mass="51945">MPKTVSRATALGGAAVLAASALVLAAPASARTARARLVAPGDVRRHLENLEAIARANGGNRASGSPGGEVSVKYVVGRLRRAGYEPVVQRFGFDFWEQKRKPVLERKAPGKKKAYKAGRDFSSYLYSGSGNVTARAVPVDVPAEGAAGTSGCQKSDFARFPKGTIAVMQRGACPFGVKAANARAAGAAAAVIYQRPGAPEKLVAGSLVTPVAMPVVGTTLAIGRSLVARGGRAVLHVRTATSTTKRRGANVIADTPGGREDNVVVAGAHLDSVPEGPGINDNGTGAAALLAIAEDLDGLGPLGVRNKVRFAWWDAEEEGLRGSSHYVKSLTPEQKARIALDLNFDMLGSPNGVRGVYDGSAKGTPAGSAAIQKVFTDYFASRGLPTARSEFDGRSDYGPFIEAGIPAGGMDTGAEKLKTAKEAQIFGGTAGKPYDACYHRACDTVGNVRAELLDTNVDGVAHAIRTLAESTLPVNGDDPAERRRVPAAPAPAEFLGGQRVR</sequence>
<organism evidence="5 6">
    <name type="scientific">Actinomadura parmotrematis</name>
    <dbReference type="NCBI Taxonomy" id="2864039"/>
    <lineage>
        <taxon>Bacteria</taxon>
        <taxon>Bacillati</taxon>
        <taxon>Actinomycetota</taxon>
        <taxon>Actinomycetes</taxon>
        <taxon>Streptosporangiales</taxon>
        <taxon>Thermomonosporaceae</taxon>
        <taxon>Actinomadura</taxon>
    </lineage>
</organism>
<feature type="domain" description="Peptidase M28" evidence="4">
    <location>
        <begin position="250"/>
        <end position="462"/>
    </location>
</feature>
<dbReference type="SUPFAM" id="SSF52025">
    <property type="entry name" value="PA domain"/>
    <property type="match status" value="1"/>
</dbReference>
<dbReference type="RefSeq" id="WP_220167126.1">
    <property type="nucleotide sequence ID" value="NZ_JAIBOA010000009.1"/>
</dbReference>
<evidence type="ECO:0000256" key="2">
    <source>
        <dbReference type="SAM" id="SignalP"/>
    </source>
</evidence>
<dbReference type="Proteomes" id="UP000774570">
    <property type="component" value="Unassembled WGS sequence"/>
</dbReference>
<evidence type="ECO:0000259" key="3">
    <source>
        <dbReference type="Pfam" id="PF02225"/>
    </source>
</evidence>
<evidence type="ECO:0000313" key="5">
    <source>
        <dbReference type="EMBL" id="MBW8483896.1"/>
    </source>
</evidence>
<gene>
    <name evidence="5" type="ORF">K1Y72_16025</name>
</gene>